<protein>
    <submittedName>
        <fullName evidence="3">Uncharacterized protein</fullName>
    </submittedName>
</protein>
<feature type="coiled-coil region" evidence="1">
    <location>
        <begin position="87"/>
        <end position="198"/>
    </location>
</feature>
<name>A0A843TSB1_COLES</name>
<evidence type="ECO:0000256" key="1">
    <source>
        <dbReference type="SAM" id="Coils"/>
    </source>
</evidence>
<keyword evidence="4" id="KW-1185">Reference proteome</keyword>
<feature type="chain" id="PRO_5032784761" evidence="2">
    <location>
        <begin position="24"/>
        <end position="226"/>
    </location>
</feature>
<dbReference type="AlphaFoldDB" id="A0A843TSB1"/>
<organism evidence="3 4">
    <name type="scientific">Colocasia esculenta</name>
    <name type="common">Wild taro</name>
    <name type="synonym">Arum esculentum</name>
    <dbReference type="NCBI Taxonomy" id="4460"/>
    <lineage>
        <taxon>Eukaryota</taxon>
        <taxon>Viridiplantae</taxon>
        <taxon>Streptophyta</taxon>
        <taxon>Embryophyta</taxon>
        <taxon>Tracheophyta</taxon>
        <taxon>Spermatophyta</taxon>
        <taxon>Magnoliopsida</taxon>
        <taxon>Liliopsida</taxon>
        <taxon>Araceae</taxon>
        <taxon>Aroideae</taxon>
        <taxon>Colocasieae</taxon>
        <taxon>Colocasia</taxon>
    </lineage>
</organism>
<keyword evidence="1" id="KW-0175">Coiled coil</keyword>
<comment type="caution">
    <text evidence="3">The sequence shown here is derived from an EMBL/GenBank/DDBJ whole genome shotgun (WGS) entry which is preliminary data.</text>
</comment>
<evidence type="ECO:0000256" key="2">
    <source>
        <dbReference type="SAM" id="SignalP"/>
    </source>
</evidence>
<gene>
    <name evidence="3" type="ORF">Taro_006389</name>
</gene>
<feature type="signal peptide" evidence="2">
    <location>
        <begin position="1"/>
        <end position="23"/>
    </location>
</feature>
<accession>A0A843TSB1</accession>
<dbReference type="Proteomes" id="UP000652761">
    <property type="component" value="Unassembled WGS sequence"/>
</dbReference>
<proteinExistence type="predicted"/>
<dbReference type="EMBL" id="NMUH01000188">
    <property type="protein sequence ID" value="MQL74021.1"/>
    <property type="molecule type" value="Genomic_DNA"/>
</dbReference>
<evidence type="ECO:0000313" key="3">
    <source>
        <dbReference type="EMBL" id="MQL74021.1"/>
    </source>
</evidence>
<evidence type="ECO:0000313" key="4">
    <source>
        <dbReference type="Proteomes" id="UP000652761"/>
    </source>
</evidence>
<sequence>MHLTLCYLFIYICARGRWGYVRARWSSLAGTGLRGQVRSSATTDDAYLQAFALKYGTKVYKGARRQVDVVGKTASLRALLYSVMQDREVTQKEAEDLRRELERVRRTAATGASSLRVVESSQSDLEDRLAAAVRRAEEEQRELEDRETALRAAIDRATELQRQVDSVSGERDQLRIRAETAEARMTEVTRELATLRVQGSSVDQKELARLRLTCKCSRPSREDYRR</sequence>
<keyword evidence="2" id="KW-0732">Signal</keyword>
<reference evidence="3" key="1">
    <citation type="submission" date="2017-07" db="EMBL/GenBank/DDBJ databases">
        <title>Taro Niue Genome Assembly and Annotation.</title>
        <authorList>
            <person name="Atibalentja N."/>
            <person name="Keating K."/>
            <person name="Fields C.J."/>
        </authorList>
    </citation>
    <scope>NUCLEOTIDE SEQUENCE</scope>
    <source>
        <strain evidence="3">Niue_2</strain>
        <tissue evidence="3">Leaf</tissue>
    </source>
</reference>
<dbReference type="SUPFAM" id="SSF57997">
    <property type="entry name" value="Tropomyosin"/>
    <property type="match status" value="1"/>
</dbReference>